<evidence type="ECO:0000313" key="1">
    <source>
        <dbReference type="EMBL" id="MBW0132491.1"/>
    </source>
</evidence>
<gene>
    <name evidence="1" type="ORF">I4I82_33125</name>
</gene>
<dbReference type="RefSeq" id="WP_218590526.1">
    <property type="nucleotide sequence ID" value="NZ_JADQDE010000015.1"/>
</dbReference>
<keyword evidence="2" id="KW-1185">Reference proteome</keyword>
<accession>A0ABS6UKN1</accession>
<dbReference type="EMBL" id="JADQDF010000002">
    <property type="protein sequence ID" value="MBW0132491.1"/>
    <property type="molecule type" value="Genomic_DNA"/>
</dbReference>
<protein>
    <submittedName>
        <fullName evidence="1">Uncharacterized protein</fullName>
    </submittedName>
</protein>
<organism evidence="1 2">
    <name type="scientific">Pseudonocardia oceani</name>
    <dbReference type="NCBI Taxonomy" id="2792013"/>
    <lineage>
        <taxon>Bacteria</taxon>
        <taxon>Bacillati</taxon>
        <taxon>Actinomycetota</taxon>
        <taxon>Actinomycetes</taxon>
        <taxon>Pseudonocardiales</taxon>
        <taxon>Pseudonocardiaceae</taxon>
        <taxon>Pseudonocardia</taxon>
    </lineage>
</organism>
<sequence length="79" mass="8510">MFRVVTYPEAAEQLAALPSHLLADYARVLDTIAAAPWDGAPQNANNPAAEVRRWLFGPLGVAQVLYLGPVLPKLARSAK</sequence>
<dbReference type="Proteomes" id="UP000694300">
    <property type="component" value="Unassembled WGS sequence"/>
</dbReference>
<proteinExistence type="predicted"/>
<evidence type="ECO:0000313" key="2">
    <source>
        <dbReference type="Proteomes" id="UP000694300"/>
    </source>
</evidence>
<name>A0ABS6UKN1_9PSEU</name>
<reference evidence="1 2" key="1">
    <citation type="submission" date="2020-11" db="EMBL/GenBank/DDBJ databases">
        <title>Pseudonocardia abyssalis sp. nov. and Pseudonocardia oceani sp. nov., description and phylogenomic analysis of two novel actinomycetes isolated from the deep Southern Ocean.</title>
        <authorList>
            <person name="Parra J."/>
        </authorList>
    </citation>
    <scope>NUCLEOTIDE SEQUENCE [LARGE SCALE GENOMIC DNA]</scope>
    <source>
        <strain evidence="2">KRD185</strain>
    </source>
</reference>
<comment type="caution">
    <text evidence="1">The sequence shown here is derived from an EMBL/GenBank/DDBJ whole genome shotgun (WGS) entry which is preliminary data.</text>
</comment>